<feature type="transmembrane region" description="Helical" evidence="8">
    <location>
        <begin position="374"/>
        <end position="391"/>
    </location>
</feature>
<feature type="transmembrane region" description="Helical" evidence="8">
    <location>
        <begin position="84"/>
        <end position="105"/>
    </location>
</feature>
<feature type="transmembrane region" description="Helical" evidence="8">
    <location>
        <begin position="163"/>
        <end position="185"/>
    </location>
</feature>
<sequence>MLRSHSSNKDYKTEKRESTSHSNSLSNDDEISLIKVKTNSDEKTGLKYELKARHLSLMALAGIIGPGITVSASLALINGPAALLISFVVVGFVALCMMQSLGELVTTFPTGGTFSSLGVKLVDEAFGFTVGWYYVIIWVFTLSSEYNATSSVFQFWSGDKVPLYAYVLMLWFVFSIFQVVMGVGLFGEIEFYLALFKIIGLCAFYIFSIVYCAGGIRGHKAFGFQYWKNPGPFANGFPSFVKCLIFASQFYSGTEIVAITASEAANPSKAVPSAIRQTFWRILLIYVGIALSYGITVPYNDPDLRRDGLLRSPMSIAIARAGWPAGVHLVNAFIIVICISAINSSIYTGSRTVLQLAHEGFAPKFFRKVTKRGIPIPAIMFVNTIGLIAMMNQSTNAANAYSYIINISGVAVFIVWGSVCFYHIRFRQAMKKQNRSIDELVFKGLWYPILPLIGLILNIILTLIQGYSYFKPFQAGDWVDAYILIPFFFLMYFGFKIWKRTKWVHLQDVDLDSGRRQDYYDTSPSNKLKEKLKTNILFKKGKHNDDHDIKLDVGEIESREIEKPSKLKNLHPYRLFRQKSNSELDTF</sequence>
<feature type="transmembrane region" description="Helical" evidence="8">
    <location>
        <begin position="278"/>
        <end position="297"/>
    </location>
</feature>
<gene>
    <name evidence="10" type="ORF">CANVERA_P1866</name>
</gene>
<accession>A0A9W4TUY1</accession>
<keyword evidence="6 8" id="KW-0472">Membrane</keyword>
<keyword evidence="11" id="KW-1185">Reference proteome</keyword>
<evidence type="ECO:0000256" key="8">
    <source>
        <dbReference type="SAM" id="Phobius"/>
    </source>
</evidence>
<keyword evidence="3" id="KW-0813">Transport</keyword>
<feature type="transmembrane region" description="Helical" evidence="8">
    <location>
        <begin position="403"/>
        <end position="424"/>
    </location>
</feature>
<dbReference type="EMBL" id="CANTUO010000001">
    <property type="protein sequence ID" value="CAI5757352.1"/>
    <property type="molecule type" value="Genomic_DNA"/>
</dbReference>
<dbReference type="FunFam" id="1.20.1740.10:FF:000001">
    <property type="entry name" value="Amino acid permease"/>
    <property type="match status" value="1"/>
</dbReference>
<dbReference type="InterPro" id="IPR050524">
    <property type="entry name" value="APC_YAT"/>
</dbReference>
<keyword evidence="5 8" id="KW-1133">Transmembrane helix</keyword>
<comment type="similarity">
    <text evidence="2">Belongs to the amino acid-polyamine-organocation (APC) superfamily. YAT (TC 2.A.3.10) family.</text>
</comment>
<dbReference type="Gene3D" id="1.20.1740.10">
    <property type="entry name" value="Amino acid/polyamine transporter I"/>
    <property type="match status" value="1"/>
</dbReference>
<comment type="caution">
    <text evidence="10">The sequence shown here is derived from an EMBL/GenBank/DDBJ whole genome shotgun (WGS) entry which is preliminary data.</text>
</comment>
<dbReference type="AlphaFoldDB" id="A0A9W4TUY1"/>
<evidence type="ECO:0000256" key="2">
    <source>
        <dbReference type="ARBA" id="ARBA00006983"/>
    </source>
</evidence>
<evidence type="ECO:0000256" key="7">
    <source>
        <dbReference type="SAM" id="MobiDB-lite"/>
    </source>
</evidence>
<dbReference type="PANTHER" id="PTHR43341">
    <property type="entry name" value="AMINO ACID PERMEASE"/>
    <property type="match status" value="1"/>
</dbReference>
<feature type="transmembrane region" description="Helical" evidence="8">
    <location>
        <begin position="445"/>
        <end position="469"/>
    </location>
</feature>
<evidence type="ECO:0000313" key="10">
    <source>
        <dbReference type="EMBL" id="CAI5757352.1"/>
    </source>
</evidence>
<comment type="subcellular location">
    <subcellularLocation>
        <location evidence="1">Membrane</location>
        <topology evidence="1">Multi-pass membrane protein</topology>
    </subcellularLocation>
</comment>
<reference evidence="10" key="1">
    <citation type="submission" date="2022-12" db="EMBL/GenBank/DDBJ databases">
        <authorList>
            <person name="Brejova B."/>
        </authorList>
    </citation>
    <scope>NUCLEOTIDE SEQUENCE</scope>
</reference>
<feature type="region of interest" description="Disordered" evidence="7">
    <location>
        <begin position="1"/>
        <end position="26"/>
    </location>
</feature>
<feature type="transmembrane region" description="Helical" evidence="8">
    <location>
        <begin position="481"/>
        <end position="498"/>
    </location>
</feature>
<evidence type="ECO:0000313" key="11">
    <source>
        <dbReference type="Proteomes" id="UP001152885"/>
    </source>
</evidence>
<dbReference type="PANTHER" id="PTHR43341:SF26">
    <property type="entry name" value="GENERAL AMINO ACID PERMEASE AGP3"/>
    <property type="match status" value="1"/>
</dbReference>
<evidence type="ECO:0000259" key="9">
    <source>
        <dbReference type="Pfam" id="PF00324"/>
    </source>
</evidence>
<name>A0A9W4TUY1_9ASCO</name>
<feature type="transmembrane region" description="Helical" evidence="8">
    <location>
        <begin position="125"/>
        <end position="142"/>
    </location>
</feature>
<dbReference type="GO" id="GO:0015171">
    <property type="term" value="F:amino acid transmembrane transporter activity"/>
    <property type="evidence" value="ECO:0007669"/>
    <property type="project" value="TreeGrafter"/>
</dbReference>
<proteinExistence type="inferred from homology"/>
<evidence type="ECO:0000256" key="6">
    <source>
        <dbReference type="ARBA" id="ARBA00023136"/>
    </source>
</evidence>
<evidence type="ECO:0000256" key="4">
    <source>
        <dbReference type="ARBA" id="ARBA00022692"/>
    </source>
</evidence>
<dbReference type="Pfam" id="PF00324">
    <property type="entry name" value="AA_permease"/>
    <property type="match status" value="1"/>
</dbReference>
<dbReference type="GO" id="GO:0016020">
    <property type="term" value="C:membrane"/>
    <property type="evidence" value="ECO:0007669"/>
    <property type="project" value="UniProtKB-SubCell"/>
</dbReference>
<feature type="compositionally biased region" description="Basic and acidic residues" evidence="7">
    <location>
        <begin position="7"/>
        <end position="19"/>
    </location>
</feature>
<feature type="transmembrane region" description="Helical" evidence="8">
    <location>
        <begin position="317"/>
        <end position="342"/>
    </location>
</feature>
<dbReference type="Proteomes" id="UP001152885">
    <property type="component" value="Unassembled WGS sequence"/>
</dbReference>
<feature type="transmembrane region" description="Helical" evidence="8">
    <location>
        <begin position="55"/>
        <end position="77"/>
    </location>
</feature>
<dbReference type="OrthoDB" id="3900342at2759"/>
<feature type="transmembrane region" description="Helical" evidence="8">
    <location>
        <begin position="191"/>
        <end position="213"/>
    </location>
</feature>
<evidence type="ECO:0000256" key="3">
    <source>
        <dbReference type="ARBA" id="ARBA00022448"/>
    </source>
</evidence>
<evidence type="ECO:0000256" key="1">
    <source>
        <dbReference type="ARBA" id="ARBA00004141"/>
    </source>
</evidence>
<protein>
    <recommendedName>
        <fullName evidence="9">Amino acid permease/ SLC12A domain-containing protein</fullName>
    </recommendedName>
</protein>
<dbReference type="InterPro" id="IPR004841">
    <property type="entry name" value="AA-permease/SLC12A_dom"/>
</dbReference>
<keyword evidence="4 8" id="KW-0812">Transmembrane</keyword>
<organism evidence="10 11">
    <name type="scientific">Candida verbasci</name>
    <dbReference type="NCBI Taxonomy" id="1227364"/>
    <lineage>
        <taxon>Eukaryota</taxon>
        <taxon>Fungi</taxon>
        <taxon>Dikarya</taxon>
        <taxon>Ascomycota</taxon>
        <taxon>Saccharomycotina</taxon>
        <taxon>Pichiomycetes</taxon>
        <taxon>Debaryomycetaceae</taxon>
        <taxon>Candida/Lodderomyces clade</taxon>
        <taxon>Candida</taxon>
    </lineage>
</organism>
<evidence type="ECO:0000256" key="5">
    <source>
        <dbReference type="ARBA" id="ARBA00022989"/>
    </source>
</evidence>
<feature type="domain" description="Amino acid permease/ SLC12A" evidence="9">
    <location>
        <begin position="54"/>
        <end position="503"/>
    </location>
</feature>